<accession>A0ABR2GQR2</accession>
<evidence type="ECO:0000313" key="3">
    <source>
        <dbReference type="Proteomes" id="UP001470230"/>
    </source>
</evidence>
<reference evidence="2 3" key="1">
    <citation type="submission" date="2024-04" db="EMBL/GenBank/DDBJ databases">
        <title>Tritrichomonas musculus Genome.</title>
        <authorList>
            <person name="Alves-Ferreira E."/>
            <person name="Grigg M."/>
            <person name="Lorenzi H."/>
            <person name="Galac M."/>
        </authorList>
    </citation>
    <scope>NUCLEOTIDE SEQUENCE [LARGE SCALE GENOMIC DNA]</scope>
    <source>
        <strain evidence="2 3">EAF2021</strain>
    </source>
</reference>
<feature type="coiled-coil region" evidence="1">
    <location>
        <begin position="77"/>
        <end position="160"/>
    </location>
</feature>
<gene>
    <name evidence="2" type="ORF">M9Y10_040200</name>
</gene>
<keyword evidence="3" id="KW-1185">Reference proteome</keyword>
<evidence type="ECO:0000313" key="2">
    <source>
        <dbReference type="EMBL" id="KAK8836001.1"/>
    </source>
</evidence>
<protein>
    <submittedName>
        <fullName evidence="2">Uncharacterized protein</fullName>
    </submittedName>
</protein>
<evidence type="ECO:0000256" key="1">
    <source>
        <dbReference type="SAM" id="Coils"/>
    </source>
</evidence>
<feature type="coiled-coil region" evidence="1">
    <location>
        <begin position="292"/>
        <end position="327"/>
    </location>
</feature>
<proteinExistence type="predicted"/>
<sequence length="363" mass="42661">MNDISSLQKQNQQLRDRLSIVEAELQNKTRRMNKIQNDANSTHRQYEELLSRIIELQQSEEEFIAIKQKFQTLYAEDQQKDKLLNEKDQEIKELKKQIESSSIKFDAQDKLIEAKNQEINDLSSNYELAQTNLSNSKQELNDLQNELQKEKANNQLMLTKIHNYEEVIQLYKSQASSFQAINEQNQSDMLIKDTSIENLKKENEKLQIKNQDLQTLVKNSTYILTNSEQELDSSSFLKILNQKISRPKCSSICTQSEDSNQEDSMMSSSSSFILNQEMFPFIKNPSQKKKFNADIKSQFNKEKERVKEREQKKKAEAARKLGEIKDQFQTDLSLEQIIQMHNKLWQEENQQQTFIGRKNQKCV</sequence>
<name>A0ABR2GQR2_9EUKA</name>
<comment type="caution">
    <text evidence="2">The sequence shown here is derived from an EMBL/GenBank/DDBJ whole genome shotgun (WGS) entry which is preliminary data.</text>
</comment>
<keyword evidence="1" id="KW-0175">Coiled coil</keyword>
<dbReference type="Proteomes" id="UP001470230">
    <property type="component" value="Unassembled WGS sequence"/>
</dbReference>
<feature type="coiled-coil region" evidence="1">
    <location>
        <begin position="4"/>
        <end position="52"/>
    </location>
</feature>
<dbReference type="EMBL" id="JAPFFF010000071">
    <property type="protein sequence ID" value="KAK8836001.1"/>
    <property type="molecule type" value="Genomic_DNA"/>
</dbReference>
<organism evidence="2 3">
    <name type="scientific">Tritrichomonas musculus</name>
    <dbReference type="NCBI Taxonomy" id="1915356"/>
    <lineage>
        <taxon>Eukaryota</taxon>
        <taxon>Metamonada</taxon>
        <taxon>Parabasalia</taxon>
        <taxon>Tritrichomonadida</taxon>
        <taxon>Tritrichomonadidae</taxon>
        <taxon>Tritrichomonas</taxon>
    </lineage>
</organism>